<proteinExistence type="predicted"/>
<dbReference type="Gramene" id="A03p25400.2_BraZ1">
    <property type="protein sequence ID" value="A03p25400.2_BraZ1.CDS"/>
    <property type="gene ID" value="A03g25400.2_BraZ1"/>
</dbReference>
<dbReference type="EMBL" id="LS974619">
    <property type="protein sequence ID" value="CAG7881197.1"/>
    <property type="molecule type" value="Genomic_DNA"/>
</dbReference>
<gene>
    <name evidence="1" type="ORF">BRAPAZ1V2_A03P25400.2</name>
</gene>
<dbReference type="Proteomes" id="UP000694005">
    <property type="component" value="Chromosome A03"/>
</dbReference>
<evidence type="ECO:0000313" key="1">
    <source>
        <dbReference type="EMBL" id="CAG7881197.1"/>
    </source>
</evidence>
<protein>
    <submittedName>
        <fullName evidence="1">Uncharacterized protein</fullName>
    </submittedName>
</protein>
<sequence length="69" mass="7754">MDSSLKFQESMSHCAAVNSVNGREGGHEKDWPWFDSSGHSHQRYCKTSATRYLSTMSTLGLKYGQHITS</sequence>
<accession>A0A8D9LNU2</accession>
<evidence type="ECO:0000313" key="2">
    <source>
        <dbReference type="Proteomes" id="UP000694005"/>
    </source>
</evidence>
<dbReference type="AlphaFoldDB" id="A0A8D9LNU2"/>
<organism evidence="1 2">
    <name type="scientific">Brassica campestris</name>
    <name type="common">Field mustard</name>
    <dbReference type="NCBI Taxonomy" id="3711"/>
    <lineage>
        <taxon>Eukaryota</taxon>
        <taxon>Viridiplantae</taxon>
        <taxon>Streptophyta</taxon>
        <taxon>Embryophyta</taxon>
        <taxon>Tracheophyta</taxon>
        <taxon>Spermatophyta</taxon>
        <taxon>Magnoliopsida</taxon>
        <taxon>eudicotyledons</taxon>
        <taxon>Gunneridae</taxon>
        <taxon>Pentapetalae</taxon>
        <taxon>rosids</taxon>
        <taxon>malvids</taxon>
        <taxon>Brassicales</taxon>
        <taxon>Brassicaceae</taxon>
        <taxon>Brassiceae</taxon>
        <taxon>Brassica</taxon>
    </lineage>
</organism>
<reference evidence="1 2" key="1">
    <citation type="submission" date="2021-07" db="EMBL/GenBank/DDBJ databases">
        <authorList>
            <consortium name="Genoscope - CEA"/>
            <person name="William W."/>
        </authorList>
    </citation>
    <scope>NUCLEOTIDE SEQUENCE [LARGE SCALE GENOMIC DNA]</scope>
</reference>
<name>A0A8D9LNU2_BRACM</name>